<evidence type="ECO:0000256" key="1">
    <source>
        <dbReference type="SAM" id="MobiDB-lite"/>
    </source>
</evidence>
<name>A0A409YI37_9AGAR</name>
<evidence type="ECO:0000313" key="3">
    <source>
        <dbReference type="Proteomes" id="UP000284842"/>
    </source>
</evidence>
<proteinExistence type="predicted"/>
<comment type="caution">
    <text evidence="2">The sequence shown here is derived from an EMBL/GenBank/DDBJ whole genome shotgun (WGS) entry which is preliminary data.</text>
</comment>
<dbReference type="AlphaFoldDB" id="A0A409YI37"/>
<dbReference type="InParanoid" id="A0A409YI37"/>
<protein>
    <submittedName>
        <fullName evidence="2">Uncharacterized protein</fullName>
    </submittedName>
</protein>
<feature type="region of interest" description="Disordered" evidence="1">
    <location>
        <begin position="28"/>
        <end position="62"/>
    </location>
</feature>
<organism evidence="2 3">
    <name type="scientific">Panaeolus cyanescens</name>
    <dbReference type="NCBI Taxonomy" id="181874"/>
    <lineage>
        <taxon>Eukaryota</taxon>
        <taxon>Fungi</taxon>
        <taxon>Dikarya</taxon>
        <taxon>Basidiomycota</taxon>
        <taxon>Agaricomycotina</taxon>
        <taxon>Agaricomycetes</taxon>
        <taxon>Agaricomycetidae</taxon>
        <taxon>Agaricales</taxon>
        <taxon>Agaricineae</taxon>
        <taxon>Galeropsidaceae</taxon>
        <taxon>Panaeolus</taxon>
    </lineage>
</organism>
<reference evidence="2 3" key="1">
    <citation type="journal article" date="2018" name="Evol. Lett.">
        <title>Horizontal gene cluster transfer increased hallucinogenic mushroom diversity.</title>
        <authorList>
            <person name="Reynolds H.T."/>
            <person name="Vijayakumar V."/>
            <person name="Gluck-Thaler E."/>
            <person name="Korotkin H.B."/>
            <person name="Matheny P.B."/>
            <person name="Slot J.C."/>
        </authorList>
    </citation>
    <scope>NUCLEOTIDE SEQUENCE [LARGE SCALE GENOMIC DNA]</scope>
    <source>
        <strain evidence="2 3">2629</strain>
    </source>
</reference>
<dbReference type="EMBL" id="NHTK01001155">
    <property type="protein sequence ID" value="PPR02689.1"/>
    <property type="molecule type" value="Genomic_DNA"/>
</dbReference>
<keyword evidence="3" id="KW-1185">Reference proteome</keyword>
<dbReference type="OrthoDB" id="2831245at2759"/>
<dbReference type="STRING" id="181874.A0A409YI37"/>
<gene>
    <name evidence="2" type="ORF">CVT24_002111</name>
</gene>
<evidence type="ECO:0000313" key="2">
    <source>
        <dbReference type="EMBL" id="PPR02689.1"/>
    </source>
</evidence>
<sequence>MNNADPEPSTYQRKLYGRLHRRFRKVNHAIKSSSEGVDGQRQPRKAAAQSHPVPYLSISNHPPDDEELRLIRNAVKTAESQLKLRREEFSSLQNMLPAAAPNELRPPSEIAQLEEHISRLVSITSPLRRLPPELLRVIFAFGMFPRPSMPELHYPDYAFAWPWTVSHVCKRWRDVTLSMPSLWCFLPPFDIMGVEGSRRKLYRYRNLLKLMIKRSQDRGLHIAVTGYTTDVLKRNNCIYDLYVQHAEKWESAAFHISPAQLYRFKNIQGRIPNLRSLSIWLSPSAVPVKLGHDIFSIAPNLVEVHVYAPNFYLQFPKSHIQLLAFQSSGFTTHVTPTITSNFAYLHTLILREQDIRGLNDLVAPSLEECYLGGAHRGILRAILMLFQRATESSLVDHPLKRLAISEEVNGCIDSEPATFISILKLVPGLWSLDCPVPPVEILSMLAQTDSVNSLVPSLRCLQLTAQCTMTSPVACGINAVITSRCEMDTDSHSASPFITQVQYFVIKAGSLSSTRVDRLTSCQLMLEQAWKRLPTTTPFDSILDHLSILKTLKELVSGALPGDTLNCWDAVSDNSHSNLHISSSQSAALCAHLAKCREAHIDPQSIAVWTLLFRIADLT</sequence>
<dbReference type="Proteomes" id="UP000284842">
    <property type="component" value="Unassembled WGS sequence"/>
</dbReference>
<accession>A0A409YI37</accession>